<dbReference type="InterPro" id="IPR011914">
    <property type="entry name" value="RfaE_dom_II"/>
</dbReference>
<keyword evidence="5 10" id="KW-0418">Kinase</keyword>
<keyword evidence="6 10" id="KW-0067">ATP-binding</keyword>
<protein>
    <recommendedName>
        <fullName evidence="10">Bifunctional protein HldE</fullName>
    </recommendedName>
    <domain>
        <recommendedName>
            <fullName evidence="10">D-beta-D-heptose 7-phosphate kinase</fullName>
            <ecNumber evidence="10">2.7.1.167</ecNumber>
        </recommendedName>
        <alternativeName>
            <fullName evidence="10">D-beta-D-heptose 7-phosphotransferase</fullName>
        </alternativeName>
        <alternativeName>
            <fullName evidence="10">D-glycero-beta-D-manno-heptose-7-phosphate kinase</fullName>
        </alternativeName>
    </domain>
    <domain>
        <recommendedName>
            <fullName evidence="10">D-beta-D-heptose 1-phosphate adenylyltransferase</fullName>
            <ecNumber evidence="10">2.7.7.70</ecNumber>
        </recommendedName>
        <alternativeName>
            <fullName evidence="10">D-glycero-beta-D-manno-heptose 1-phosphate adenylyltransferase</fullName>
        </alternativeName>
    </domain>
</protein>
<accession>A0A848GJ02</accession>
<evidence type="ECO:0000256" key="4">
    <source>
        <dbReference type="ARBA" id="ARBA00022741"/>
    </source>
</evidence>
<dbReference type="GO" id="GO:0005829">
    <property type="term" value="C:cytosol"/>
    <property type="evidence" value="ECO:0007669"/>
    <property type="project" value="TreeGrafter"/>
</dbReference>
<gene>
    <name evidence="13" type="primary">rfaE2</name>
    <name evidence="10" type="synonym">hldE</name>
    <name evidence="13" type="ORF">HHL17_11640</name>
</gene>
<feature type="domain" description="Cytidyltransferase-like" evidence="12">
    <location>
        <begin position="350"/>
        <end position="448"/>
    </location>
</feature>
<dbReference type="RefSeq" id="WP_169224887.1">
    <property type="nucleotide sequence ID" value="NZ_JABBGC010000001.1"/>
</dbReference>
<comment type="similarity">
    <text evidence="10">In the C-terminal section; belongs to the cytidylyltransferase family.</text>
</comment>
<evidence type="ECO:0000256" key="10">
    <source>
        <dbReference type="HAMAP-Rule" id="MF_01603"/>
    </source>
</evidence>
<dbReference type="InterPro" id="IPR011611">
    <property type="entry name" value="PfkB_dom"/>
</dbReference>
<dbReference type="GO" id="GO:0097171">
    <property type="term" value="P:ADP-L-glycero-beta-D-manno-heptose biosynthetic process"/>
    <property type="evidence" value="ECO:0007669"/>
    <property type="project" value="UniProtKB-UniPathway"/>
</dbReference>
<evidence type="ECO:0000256" key="2">
    <source>
        <dbReference type="ARBA" id="ARBA00022679"/>
    </source>
</evidence>
<dbReference type="NCBIfam" id="TIGR00125">
    <property type="entry name" value="cyt_tran_rel"/>
    <property type="match status" value="1"/>
</dbReference>
<comment type="catalytic activity">
    <reaction evidence="10">
        <text>D-glycero-beta-D-manno-heptose 7-phosphate + ATP = D-glycero-beta-D-manno-heptose 1,7-bisphosphate + ADP + H(+)</text>
        <dbReference type="Rhea" id="RHEA:27473"/>
        <dbReference type="ChEBI" id="CHEBI:15378"/>
        <dbReference type="ChEBI" id="CHEBI:30616"/>
        <dbReference type="ChEBI" id="CHEBI:60204"/>
        <dbReference type="ChEBI" id="CHEBI:60208"/>
        <dbReference type="ChEBI" id="CHEBI:456216"/>
        <dbReference type="EC" id="2.7.1.167"/>
    </reaction>
</comment>
<dbReference type="InterPro" id="IPR029056">
    <property type="entry name" value="Ribokinase-like"/>
</dbReference>
<dbReference type="NCBIfam" id="TIGR02199">
    <property type="entry name" value="rfaE_dom_II"/>
    <property type="match status" value="1"/>
</dbReference>
<dbReference type="PROSITE" id="PS00583">
    <property type="entry name" value="PFKB_KINASES_1"/>
    <property type="match status" value="1"/>
</dbReference>
<proteinExistence type="inferred from homology"/>
<reference evidence="13 14" key="1">
    <citation type="submission" date="2020-04" db="EMBL/GenBank/DDBJ databases">
        <title>Chitinophaga sp. G-6-1-13 sp. nov., isolated from soil.</title>
        <authorList>
            <person name="Dahal R.H."/>
            <person name="Chaudhary D.K."/>
        </authorList>
    </citation>
    <scope>NUCLEOTIDE SEQUENCE [LARGE SCALE GENOMIC DNA]</scope>
    <source>
        <strain evidence="13 14">G-6-1-13</strain>
    </source>
</reference>
<organism evidence="13 14">
    <name type="scientific">Chitinophaga fulva</name>
    <dbReference type="NCBI Taxonomy" id="2728842"/>
    <lineage>
        <taxon>Bacteria</taxon>
        <taxon>Pseudomonadati</taxon>
        <taxon>Bacteroidota</taxon>
        <taxon>Chitinophagia</taxon>
        <taxon>Chitinophagales</taxon>
        <taxon>Chitinophagaceae</taxon>
        <taxon>Chitinophaga</taxon>
    </lineage>
</organism>
<evidence type="ECO:0000259" key="12">
    <source>
        <dbReference type="Pfam" id="PF01467"/>
    </source>
</evidence>
<comment type="similarity">
    <text evidence="10">In the N-terminal section; belongs to the carbohydrate kinase PfkB family.</text>
</comment>
<dbReference type="SUPFAM" id="SSF53613">
    <property type="entry name" value="Ribokinase-like"/>
    <property type="match status" value="1"/>
</dbReference>
<evidence type="ECO:0000313" key="14">
    <source>
        <dbReference type="Proteomes" id="UP000583266"/>
    </source>
</evidence>
<dbReference type="GO" id="GO:0016773">
    <property type="term" value="F:phosphotransferase activity, alcohol group as acceptor"/>
    <property type="evidence" value="ECO:0007669"/>
    <property type="project" value="InterPro"/>
</dbReference>
<feature type="region of interest" description="Ribokinase" evidence="10">
    <location>
        <begin position="1"/>
        <end position="323"/>
    </location>
</feature>
<dbReference type="Pfam" id="PF00294">
    <property type="entry name" value="PfkB"/>
    <property type="match status" value="1"/>
</dbReference>
<evidence type="ECO:0000256" key="9">
    <source>
        <dbReference type="ARBA" id="ARBA00047428"/>
    </source>
</evidence>
<dbReference type="PANTHER" id="PTHR46969">
    <property type="entry name" value="BIFUNCTIONAL PROTEIN HLDE"/>
    <property type="match status" value="1"/>
</dbReference>
<comment type="pathway">
    <text evidence="1">Bacterial outer membrane biogenesis; LPS core biosynthesis.</text>
</comment>
<comment type="pathway">
    <text evidence="10">Nucleotide-sugar biosynthesis; ADP-L-glycero-beta-D-manno-heptose biosynthesis; ADP-L-glycero-beta-D-manno-heptose from D-glycero-beta-D-manno-heptose 7-phosphate: step 1/4.</text>
</comment>
<comment type="function">
    <text evidence="10">Catalyzes the phosphorylation of D-glycero-D-manno-heptose 7-phosphate at the C-1 position to selectively form D-glycero-beta-D-manno-heptose-1,7-bisphosphate.</text>
</comment>
<dbReference type="GO" id="GO:0005524">
    <property type="term" value="F:ATP binding"/>
    <property type="evidence" value="ECO:0007669"/>
    <property type="project" value="UniProtKB-UniRule"/>
</dbReference>
<dbReference type="InterPro" id="IPR023030">
    <property type="entry name" value="Bifunc_HldE"/>
</dbReference>
<keyword evidence="8 10" id="KW-0119">Carbohydrate metabolism</keyword>
<comment type="function">
    <text evidence="10">Catalyzes the ADP transfer from ATP to D-glycero-beta-D-manno-heptose 1-phosphate, yielding ADP-D-glycero-beta-D-manno-heptose.</text>
</comment>
<dbReference type="SUPFAM" id="SSF52374">
    <property type="entry name" value="Nucleotidylyl transferase"/>
    <property type="match status" value="1"/>
</dbReference>
<keyword evidence="3 10" id="KW-0548">Nucleotidyltransferase</keyword>
<keyword evidence="4 10" id="KW-0547">Nucleotide-binding</keyword>
<dbReference type="EC" id="2.7.1.167" evidence="10"/>
<comment type="subunit">
    <text evidence="10">Homodimer.</text>
</comment>
<dbReference type="UniPathway" id="UPA00356">
    <property type="reaction ID" value="UER00437"/>
</dbReference>
<feature type="domain" description="Carbohydrate kinase PfkB" evidence="11">
    <location>
        <begin position="13"/>
        <end position="312"/>
    </location>
</feature>
<dbReference type="InterPro" id="IPR002173">
    <property type="entry name" value="Carboh/pur_kinase_PfkB_CS"/>
</dbReference>
<dbReference type="GO" id="GO:0033785">
    <property type="term" value="F:heptose 7-phosphate kinase activity"/>
    <property type="evidence" value="ECO:0007669"/>
    <property type="project" value="UniProtKB-UniRule"/>
</dbReference>
<evidence type="ECO:0000256" key="7">
    <source>
        <dbReference type="ARBA" id="ARBA00023268"/>
    </source>
</evidence>
<dbReference type="InterPro" id="IPR014729">
    <property type="entry name" value="Rossmann-like_a/b/a_fold"/>
</dbReference>
<feature type="active site" evidence="10">
    <location>
        <position position="273"/>
    </location>
</feature>
<feature type="binding site" evidence="10">
    <location>
        <begin position="200"/>
        <end position="203"/>
    </location>
    <ligand>
        <name>ATP</name>
        <dbReference type="ChEBI" id="CHEBI:30616"/>
    </ligand>
</feature>
<dbReference type="InterPro" id="IPR004821">
    <property type="entry name" value="Cyt_trans-like"/>
</dbReference>
<comment type="catalytic activity">
    <reaction evidence="9 10">
        <text>D-glycero-beta-D-manno-heptose 1-phosphate + ATP + H(+) = ADP-D-glycero-beta-D-manno-heptose + diphosphate</text>
        <dbReference type="Rhea" id="RHEA:27465"/>
        <dbReference type="ChEBI" id="CHEBI:15378"/>
        <dbReference type="ChEBI" id="CHEBI:30616"/>
        <dbReference type="ChEBI" id="CHEBI:33019"/>
        <dbReference type="ChEBI" id="CHEBI:59967"/>
        <dbReference type="ChEBI" id="CHEBI:61593"/>
        <dbReference type="EC" id="2.7.7.70"/>
    </reaction>
</comment>
<dbReference type="Gene3D" id="3.40.1190.20">
    <property type="match status" value="1"/>
</dbReference>
<dbReference type="HAMAP" id="MF_01603">
    <property type="entry name" value="HldE"/>
    <property type="match status" value="1"/>
</dbReference>
<dbReference type="UniPathway" id="UPA00958"/>
<comment type="pathway">
    <text evidence="10">Nucleotide-sugar biosynthesis; ADP-L-glycero-beta-D-manno-heptose biosynthesis; ADP-L-glycero-beta-D-manno-heptose from D-glycero-beta-D-manno-heptose 7-phosphate: step 3/4.</text>
</comment>
<dbReference type="Proteomes" id="UP000583266">
    <property type="component" value="Unassembled WGS sequence"/>
</dbReference>
<evidence type="ECO:0000256" key="6">
    <source>
        <dbReference type="ARBA" id="ARBA00022840"/>
    </source>
</evidence>
<keyword evidence="7 10" id="KW-0511">Multifunctional enzyme</keyword>
<dbReference type="Gene3D" id="3.40.50.620">
    <property type="entry name" value="HUPs"/>
    <property type="match status" value="1"/>
</dbReference>
<sequence>MYEPLIDRFTEHRMLVIGDLMLDVYLKGASTRLTPEAPVPVVDILSGTTVIGGGGNTAMNLRLLGAEVTFCSITGCDNHGNKARTLLQDAGINCVLLQHKSRKTIVKTRIMAGDRLLLRYDKGTDTPVSAELEAAFMAVLEEQLKYHQTLIIADYNKGLITPAVISYLETACFQAEKFIAVDSGRLHCFSKLSPSLVKPNYKEAMALTGLPVKHVGRVQQVSEAGSGMFHKTGAAVTAITLDEEGAVIFDGPHKVYRCYAHPVSSPQVAGAGDVYLSAFALASLSGADIAGAAELSAAAAAVAISKKVTASCSLQELRAYLAINEKYVSDIQQLEYVGEMYRGQGKKIVFTNGCFDILHSGHVNYLNKARELGDILIVGINTDTSIRRLKGATRPINQLADRMEVLAGLGAVDHIIPFGSEEDDTPIRLIRALKPHIVTKGSDYTKDQLPEAGAVNETGGEIILLPLLPNRSTTNILDRIHAGISRIG</sequence>
<evidence type="ECO:0000256" key="3">
    <source>
        <dbReference type="ARBA" id="ARBA00022695"/>
    </source>
</evidence>
<dbReference type="PANTHER" id="PTHR46969:SF1">
    <property type="entry name" value="BIFUNCTIONAL PROTEIN HLDE"/>
    <property type="match status" value="1"/>
</dbReference>
<dbReference type="Pfam" id="PF01467">
    <property type="entry name" value="CTP_transf_like"/>
    <property type="match status" value="1"/>
</dbReference>
<feature type="region of interest" description="Cytidylyltransferase" evidence="10">
    <location>
        <begin position="350"/>
        <end position="488"/>
    </location>
</feature>
<evidence type="ECO:0000256" key="8">
    <source>
        <dbReference type="ARBA" id="ARBA00023277"/>
    </source>
</evidence>
<dbReference type="GO" id="GO:0009244">
    <property type="term" value="P:lipopolysaccharide core region biosynthetic process"/>
    <property type="evidence" value="ECO:0007669"/>
    <property type="project" value="UniProtKB-UniPathway"/>
</dbReference>
<dbReference type="AlphaFoldDB" id="A0A848GJ02"/>
<keyword evidence="2 10" id="KW-0808">Transferase</keyword>
<dbReference type="EC" id="2.7.7.70" evidence="10"/>
<evidence type="ECO:0000313" key="13">
    <source>
        <dbReference type="EMBL" id="NML37847.1"/>
    </source>
</evidence>
<evidence type="ECO:0000259" key="11">
    <source>
        <dbReference type="Pfam" id="PF00294"/>
    </source>
</evidence>
<name>A0A848GJ02_9BACT</name>
<keyword evidence="14" id="KW-1185">Reference proteome</keyword>
<dbReference type="EMBL" id="JABBGC010000001">
    <property type="protein sequence ID" value="NML37847.1"/>
    <property type="molecule type" value="Genomic_DNA"/>
</dbReference>
<comment type="caution">
    <text evidence="13">The sequence shown here is derived from an EMBL/GenBank/DDBJ whole genome shotgun (WGS) entry which is preliminary data.</text>
</comment>
<evidence type="ECO:0000256" key="1">
    <source>
        <dbReference type="ARBA" id="ARBA00004713"/>
    </source>
</evidence>
<evidence type="ECO:0000256" key="5">
    <source>
        <dbReference type="ARBA" id="ARBA00022777"/>
    </source>
</evidence>
<dbReference type="GO" id="GO:0033786">
    <property type="term" value="F:heptose-1-phosphate adenylyltransferase activity"/>
    <property type="evidence" value="ECO:0007669"/>
    <property type="project" value="UniProtKB-UniRule"/>
</dbReference>